<keyword evidence="1 3" id="KW-0547">Nucleotide-binding</keyword>
<dbReference type="PANTHER" id="PTHR23077">
    <property type="entry name" value="AAA-FAMILY ATPASE"/>
    <property type="match status" value="1"/>
</dbReference>
<dbReference type="PANTHER" id="PTHR23077:SF171">
    <property type="entry name" value="NUCLEAR VALOSIN-CONTAINING PROTEIN-LIKE"/>
    <property type="match status" value="1"/>
</dbReference>
<dbReference type="Pfam" id="PF17862">
    <property type="entry name" value="AAA_lid_3"/>
    <property type="match status" value="2"/>
</dbReference>
<dbReference type="PROSITE" id="PS00674">
    <property type="entry name" value="AAA"/>
    <property type="match status" value="1"/>
</dbReference>
<dbReference type="SMART" id="SM01073">
    <property type="entry name" value="CDC48_N"/>
    <property type="match status" value="1"/>
</dbReference>
<evidence type="ECO:0000259" key="5">
    <source>
        <dbReference type="SMART" id="SM00382"/>
    </source>
</evidence>
<feature type="domain" description="AAA+ ATPase" evidence="5">
    <location>
        <begin position="254"/>
        <end position="383"/>
    </location>
</feature>
<reference evidence="7 8" key="1">
    <citation type="submission" date="2023-06" db="EMBL/GenBank/DDBJ databases">
        <authorList>
            <person name="Yushchuk O."/>
            <person name="Binda E."/>
            <person name="Ruckert-Reed C."/>
            <person name="Fedorenko V."/>
            <person name="Kalinowski J."/>
            <person name="Marinelli F."/>
        </authorList>
    </citation>
    <scope>NUCLEOTIDE SEQUENCE [LARGE SCALE GENOMIC DNA]</scope>
    <source>
        <strain evidence="7 8">NRRL 3884</strain>
    </source>
</reference>
<dbReference type="InterPro" id="IPR003338">
    <property type="entry name" value="CDC4_N-term_subdom"/>
</dbReference>
<protein>
    <submittedName>
        <fullName evidence="7">AAA family ATPase</fullName>
    </submittedName>
</protein>
<evidence type="ECO:0000256" key="2">
    <source>
        <dbReference type="ARBA" id="ARBA00022840"/>
    </source>
</evidence>
<feature type="domain" description="CDC48 N-terminal subdomain" evidence="6">
    <location>
        <begin position="6"/>
        <end position="90"/>
    </location>
</feature>
<evidence type="ECO:0000256" key="1">
    <source>
        <dbReference type="ARBA" id="ARBA00022741"/>
    </source>
</evidence>
<dbReference type="EMBL" id="CP126980">
    <property type="protein sequence ID" value="WIM96164.1"/>
    <property type="molecule type" value="Genomic_DNA"/>
</dbReference>
<dbReference type="Gene3D" id="3.40.50.300">
    <property type="entry name" value="P-loop containing nucleotide triphosphate hydrolases"/>
    <property type="match status" value="2"/>
</dbReference>
<dbReference type="InterPro" id="IPR003593">
    <property type="entry name" value="AAA+_ATPase"/>
</dbReference>
<dbReference type="SUPFAM" id="SSF52540">
    <property type="entry name" value="P-loop containing nucleoside triphosphate hydrolases"/>
    <property type="match status" value="2"/>
</dbReference>
<feature type="region of interest" description="Disordered" evidence="4">
    <location>
        <begin position="191"/>
        <end position="225"/>
    </location>
</feature>
<keyword evidence="8" id="KW-1185">Reference proteome</keyword>
<dbReference type="InterPro" id="IPR041569">
    <property type="entry name" value="AAA_lid_3"/>
</dbReference>
<dbReference type="InterPro" id="IPR027417">
    <property type="entry name" value="P-loop_NTPase"/>
</dbReference>
<dbReference type="Gene3D" id="1.10.8.60">
    <property type="match status" value="2"/>
</dbReference>
<dbReference type="CDD" id="cd19511">
    <property type="entry name" value="RecA-like_CDC48_r2-like"/>
    <property type="match status" value="1"/>
</dbReference>
<proteinExistence type="inferred from homology"/>
<dbReference type="SMART" id="SM00382">
    <property type="entry name" value="AAA"/>
    <property type="match status" value="2"/>
</dbReference>
<dbReference type="Proteomes" id="UP001240150">
    <property type="component" value="Chromosome"/>
</dbReference>
<dbReference type="InterPro" id="IPR050168">
    <property type="entry name" value="AAA_ATPase_domain"/>
</dbReference>
<evidence type="ECO:0000256" key="4">
    <source>
        <dbReference type="SAM" id="MobiDB-lite"/>
    </source>
</evidence>
<comment type="similarity">
    <text evidence="3">Belongs to the AAA ATPase family.</text>
</comment>
<dbReference type="SUPFAM" id="SSF50692">
    <property type="entry name" value="ADC-like"/>
    <property type="match status" value="1"/>
</dbReference>
<evidence type="ECO:0000259" key="6">
    <source>
        <dbReference type="SMART" id="SM01073"/>
    </source>
</evidence>
<dbReference type="InterPro" id="IPR009010">
    <property type="entry name" value="Asp_de-COase-like_dom_sf"/>
</dbReference>
<evidence type="ECO:0000256" key="3">
    <source>
        <dbReference type="RuleBase" id="RU003651"/>
    </source>
</evidence>
<dbReference type="InterPro" id="IPR003959">
    <property type="entry name" value="ATPase_AAA_core"/>
</dbReference>
<dbReference type="Pfam" id="PF00004">
    <property type="entry name" value="AAA"/>
    <property type="match status" value="2"/>
</dbReference>
<evidence type="ECO:0000313" key="8">
    <source>
        <dbReference type="Proteomes" id="UP001240150"/>
    </source>
</evidence>
<gene>
    <name evidence="7" type="ORF">ACTOB_008329</name>
</gene>
<dbReference type="Gene3D" id="2.40.40.20">
    <property type="match status" value="1"/>
</dbReference>
<keyword evidence="2 3" id="KW-0067">ATP-binding</keyword>
<dbReference type="RefSeq" id="WP_284917458.1">
    <property type="nucleotide sequence ID" value="NZ_CP126980.1"/>
</dbReference>
<feature type="domain" description="AAA+ ATPase" evidence="5">
    <location>
        <begin position="507"/>
        <end position="644"/>
    </location>
</feature>
<name>A0ABY8WII0_9ACTN</name>
<evidence type="ECO:0000313" key="7">
    <source>
        <dbReference type="EMBL" id="WIM96164.1"/>
    </source>
</evidence>
<dbReference type="InterPro" id="IPR003960">
    <property type="entry name" value="ATPase_AAA_CS"/>
</dbReference>
<sequence>MADELTLTVTLRPAALDARRGIVRLHPEVMAALALRPGDPVRLAGTRVTAGIAAKASADASRALLYADDLTLGNLGMRDGGQVTVGPIPVTAARRVTLAGAPEIVAVVSPEMLRLALLGKVVSAGDDVSLLPQDVLPEAGNRSLVEAARRSLANRVGYAWTSTLLTVVGVEDTDAALVTMDTVVAWQDGPAASPARRVTGATAPGEAPASTDPDVPPPSLDDLPGLRSQAKELEELLDLGFHHREVLAKLGTRVSLGVLVSGPAGSGKSALVRAVAATVGAEVRQVWAPELAALTNDAAARRLRALAGEVRGGKPAVLLISDVEALAPRAEPGPLATVFRQVLLETVAAGAAVVCTTSKPEAVDPSLRSPDLLAVQLTVPLPDAAMRREQLGVLTRGMPLAEDVRLDDVAGRTPGFVAADLGALAREAGVRAALRQKVADAPTVTMADFEAALDVVRPTSMAESTLEVAKITLDDVGDLAEVKQVLTESVLWPLTYPDTFARLGVSPPRGVLLYGPPGCGKTYLVKAIAGTGKANVLSVKGAELLSKWVGDSEKAVRELFRRAREAAPTLVFLDEVDALAPARGQGTDGGVTDRVVAALLTELDGVEDLRNVVVIGATNRPDLIDPALLRPGRLERLIYVPPPDGTARAAILRASARAVPLDESVDLDALGAELDGFSAADCSALIREAALAAMRDSLEASTVTPANVRAARERVRPSLDAAQVAWLEAYAEKRQA</sequence>
<organism evidence="7 8">
    <name type="scientific">Actinoplanes oblitus</name>
    <dbReference type="NCBI Taxonomy" id="3040509"/>
    <lineage>
        <taxon>Bacteria</taxon>
        <taxon>Bacillati</taxon>
        <taxon>Actinomycetota</taxon>
        <taxon>Actinomycetes</taxon>
        <taxon>Micromonosporales</taxon>
        <taxon>Micromonosporaceae</taxon>
        <taxon>Actinoplanes</taxon>
    </lineage>
</organism>
<accession>A0ABY8WII0</accession>